<dbReference type="AlphaFoldDB" id="A0A2P7SDR9"/>
<sequence>MRIACPFCGERENGEFTYLGDAKPKRPFVAVIEDGKGAEGEQDAFYEYVYLRDNVAGEMSEYWYHGGGCRSWLVVKRNTLTHEILSVAAAPGTGAAVVDVAMAKAGTE</sequence>
<name>A0A2P7SDR9_9HYPH</name>
<dbReference type="Gene3D" id="3.30.2270.10">
    <property type="entry name" value="Folate-binding superfamily"/>
    <property type="match status" value="1"/>
</dbReference>
<dbReference type="InterPro" id="IPR038561">
    <property type="entry name" value="SoxD_sf"/>
</dbReference>
<proteinExistence type="predicted"/>
<protein>
    <submittedName>
        <fullName evidence="1">Sarcosine oxidase subunit delta</fullName>
    </submittedName>
</protein>
<dbReference type="InterPro" id="IPR006279">
    <property type="entry name" value="SoxD"/>
</dbReference>
<dbReference type="OrthoDB" id="5420070at2"/>
<gene>
    <name evidence="1" type="ORF">C7I85_11460</name>
</gene>
<keyword evidence="2" id="KW-1185">Reference proteome</keyword>
<dbReference type="GO" id="GO:0046653">
    <property type="term" value="P:tetrahydrofolate metabolic process"/>
    <property type="evidence" value="ECO:0007669"/>
    <property type="project" value="InterPro"/>
</dbReference>
<dbReference type="RefSeq" id="WP_106724123.1">
    <property type="nucleotide sequence ID" value="NZ_PXYL01000005.1"/>
</dbReference>
<organism evidence="1 2">
    <name type="scientific">Pseudaminobacter soli</name>
    <name type="common">ex Li et al. 2025</name>
    <dbReference type="NCBI Taxonomy" id="1295366"/>
    <lineage>
        <taxon>Bacteria</taxon>
        <taxon>Pseudomonadati</taxon>
        <taxon>Pseudomonadota</taxon>
        <taxon>Alphaproteobacteria</taxon>
        <taxon>Hyphomicrobiales</taxon>
        <taxon>Phyllobacteriaceae</taxon>
        <taxon>Pseudaminobacter</taxon>
    </lineage>
</organism>
<reference evidence="1 2" key="1">
    <citation type="submission" date="2018-03" db="EMBL/GenBank/DDBJ databases">
        <title>The draft genome of Mesorhizobium soli JCM 19897.</title>
        <authorList>
            <person name="Li L."/>
            <person name="Liu L."/>
            <person name="Liang L."/>
            <person name="Wang T."/>
            <person name="Zhang X."/>
        </authorList>
    </citation>
    <scope>NUCLEOTIDE SEQUENCE [LARGE SCALE GENOMIC DNA]</scope>
    <source>
        <strain evidence="1 2">JCM 19897</strain>
    </source>
</reference>
<dbReference type="Pfam" id="PF04267">
    <property type="entry name" value="SoxD"/>
    <property type="match status" value="1"/>
</dbReference>
<evidence type="ECO:0000313" key="1">
    <source>
        <dbReference type="EMBL" id="PSJ60659.1"/>
    </source>
</evidence>
<dbReference type="GO" id="GO:0008115">
    <property type="term" value="F:sarcosine oxidase activity"/>
    <property type="evidence" value="ECO:0007669"/>
    <property type="project" value="InterPro"/>
</dbReference>
<evidence type="ECO:0000313" key="2">
    <source>
        <dbReference type="Proteomes" id="UP000240653"/>
    </source>
</evidence>
<accession>A0A2P7SDR9</accession>
<dbReference type="EMBL" id="PXYL01000005">
    <property type="protein sequence ID" value="PSJ60659.1"/>
    <property type="molecule type" value="Genomic_DNA"/>
</dbReference>
<comment type="caution">
    <text evidence="1">The sequence shown here is derived from an EMBL/GenBank/DDBJ whole genome shotgun (WGS) entry which is preliminary data.</text>
</comment>
<dbReference type="Proteomes" id="UP000240653">
    <property type="component" value="Unassembled WGS sequence"/>
</dbReference>